<feature type="compositionally biased region" description="Basic and acidic residues" evidence="1">
    <location>
        <begin position="176"/>
        <end position="190"/>
    </location>
</feature>
<dbReference type="SUPFAM" id="SSF53098">
    <property type="entry name" value="Ribonuclease H-like"/>
    <property type="match status" value="1"/>
</dbReference>
<reference evidence="2 3" key="1">
    <citation type="journal article" date="2021" name="Elife">
        <title>Chloroplast acquisition without the gene transfer in kleptoplastic sea slugs, Plakobranchus ocellatus.</title>
        <authorList>
            <person name="Maeda T."/>
            <person name="Takahashi S."/>
            <person name="Yoshida T."/>
            <person name="Shimamura S."/>
            <person name="Takaki Y."/>
            <person name="Nagai Y."/>
            <person name="Toyoda A."/>
            <person name="Suzuki Y."/>
            <person name="Arimoto A."/>
            <person name="Ishii H."/>
            <person name="Satoh N."/>
            <person name="Nishiyama T."/>
            <person name="Hasebe M."/>
            <person name="Maruyama T."/>
            <person name="Minagawa J."/>
            <person name="Obokata J."/>
            <person name="Shigenobu S."/>
        </authorList>
    </citation>
    <scope>NUCLEOTIDE SEQUENCE [LARGE SCALE GENOMIC DNA]</scope>
</reference>
<evidence type="ECO:0000256" key="1">
    <source>
        <dbReference type="SAM" id="MobiDB-lite"/>
    </source>
</evidence>
<evidence type="ECO:0000313" key="3">
    <source>
        <dbReference type="Proteomes" id="UP000735302"/>
    </source>
</evidence>
<dbReference type="InterPro" id="IPR012337">
    <property type="entry name" value="RNaseH-like_sf"/>
</dbReference>
<dbReference type="EMBL" id="BLXT01005778">
    <property type="protein sequence ID" value="GFO26008.1"/>
    <property type="molecule type" value="Genomic_DNA"/>
</dbReference>
<keyword evidence="3" id="KW-1185">Reference proteome</keyword>
<dbReference type="InterPro" id="IPR036397">
    <property type="entry name" value="RNaseH_sf"/>
</dbReference>
<sequence>MLFFIDDSKLEENVPAAAYFPEHPDRSKATRLRDGASVFSAELEGIALALTEIKKSLNTIKTLFIYSNSLSALQAIQSTNFKVKDIRCLYNLIRKFSPYVHISFVWMPAQIDIRRNENMDKLANAALNKASCSGRLICWSDLKPEVTLASTTFGKKIGMLRGQTSSTKYSPTWEKTSAKEVKEQVENGRR</sequence>
<dbReference type="CDD" id="cd09276">
    <property type="entry name" value="Rnase_HI_RT_non_LTR"/>
    <property type="match status" value="1"/>
</dbReference>
<feature type="region of interest" description="Disordered" evidence="1">
    <location>
        <begin position="163"/>
        <end position="190"/>
    </location>
</feature>
<evidence type="ECO:0000313" key="2">
    <source>
        <dbReference type="EMBL" id="GFO26008.1"/>
    </source>
</evidence>
<feature type="compositionally biased region" description="Polar residues" evidence="1">
    <location>
        <begin position="163"/>
        <end position="175"/>
    </location>
</feature>
<protein>
    <submittedName>
        <fullName evidence="2">D.miranda DNA sequence of the trim transposon</fullName>
    </submittedName>
</protein>
<dbReference type="Proteomes" id="UP000735302">
    <property type="component" value="Unassembled WGS sequence"/>
</dbReference>
<comment type="caution">
    <text evidence="2">The sequence shown here is derived from an EMBL/GenBank/DDBJ whole genome shotgun (WGS) entry which is preliminary data.</text>
</comment>
<dbReference type="AlphaFoldDB" id="A0AAV4C4T8"/>
<proteinExistence type="predicted"/>
<dbReference type="Gene3D" id="3.30.420.10">
    <property type="entry name" value="Ribonuclease H-like superfamily/Ribonuclease H"/>
    <property type="match status" value="1"/>
</dbReference>
<organism evidence="2 3">
    <name type="scientific">Plakobranchus ocellatus</name>
    <dbReference type="NCBI Taxonomy" id="259542"/>
    <lineage>
        <taxon>Eukaryota</taxon>
        <taxon>Metazoa</taxon>
        <taxon>Spiralia</taxon>
        <taxon>Lophotrochozoa</taxon>
        <taxon>Mollusca</taxon>
        <taxon>Gastropoda</taxon>
        <taxon>Heterobranchia</taxon>
        <taxon>Euthyneura</taxon>
        <taxon>Panpulmonata</taxon>
        <taxon>Sacoglossa</taxon>
        <taxon>Placobranchoidea</taxon>
        <taxon>Plakobranchidae</taxon>
        <taxon>Plakobranchus</taxon>
    </lineage>
</organism>
<accession>A0AAV4C4T8</accession>
<gene>
    <name evidence="2" type="ORF">PoB_005251300</name>
</gene>
<dbReference type="GO" id="GO:0003676">
    <property type="term" value="F:nucleic acid binding"/>
    <property type="evidence" value="ECO:0007669"/>
    <property type="project" value="InterPro"/>
</dbReference>
<name>A0AAV4C4T8_9GAST</name>